<comment type="subcellular location">
    <subcellularLocation>
        <location evidence="1">Cell membrane</location>
        <topology evidence="1">Multi-pass membrane protein</topology>
    </subcellularLocation>
</comment>
<evidence type="ECO:0000256" key="4">
    <source>
        <dbReference type="ARBA" id="ARBA00022989"/>
    </source>
</evidence>
<feature type="transmembrane region" description="Helical" evidence="6">
    <location>
        <begin position="152"/>
        <end position="175"/>
    </location>
</feature>
<evidence type="ECO:0000256" key="5">
    <source>
        <dbReference type="ARBA" id="ARBA00023136"/>
    </source>
</evidence>
<evidence type="ECO:0000256" key="1">
    <source>
        <dbReference type="ARBA" id="ARBA00004651"/>
    </source>
</evidence>
<dbReference type="EMBL" id="FNBX01000001">
    <property type="protein sequence ID" value="SDF03942.1"/>
    <property type="molecule type" value="Genomic_DNA"/>
</dbReference>
<dbReference type="Pfam" id="PF01292">
    <property type="entry name" value="Ni_hydr_CYTB"/>
    <property type="match status" value="1"/>
</dbReference>
<dbReference type="RefSeq" id="WP_092152315.1">
    <property type="nucleotide sequence ID" value="NZ_FNBX01000001.1"/>
</dbReference>
<dbReference type="OrthoDB" id="5458869at2"/>
<proteinExistence type="predicted"/>
<evidence type="ECO:0000256" key="2">
    <source>
        <dbReference type="ARBA" id="ARBA00022475"/>
    </source>
</evidence>
<organism evidence="8 9">
    <name type="scientific">Desulfovibrio legallii</name>
    <dbReference type="NCBI Taxonomy" id="571438"/>
    <lineage>
        <taxon>Bacteria</taxon>
        <taxon>Pseudomonadati</taxon>
        <taxon>Thermodesulfobacteriota</taxon>
        <taxon>Desulfovibrionia</taxon>
        <taxon>Desulfovibrionales</taxon>
        <taxon>Desulfovibrionaceae</taxon>
        <taxon>Desulfovibrio</taxon>
    </lineage>
</organism>
<protein>
    <submittedName>
        <fullName evidence="8">Cytochrome b561</fullName>
    </submittedName>
</protein>
<evidence type="ECO:0000256" key="6">
    <source>
        <dbReference type="SAM" id="Phobius"/>
    </source>
</evidence>
<dbReference type="GO" id="GO:0022904">
    <property type="term" value="P:respiratory electron transport chain"/>
    <property type="evidence" value="ECO:0007669"/>
    <property type="project" value="InterPro"/>
</dbReference>
<keyword evidence="2" id="KW-1003">Cell membrane</keyword>
<keyword evidence="5 6" id="KW-0472">Membrane</keyword>
<dbReference type="AlphaFoldDB" id="A0A1G7HU26"/>
<sequence length="182" mass="20044">MALRQKLTAQALLLWRFLGFFQPPALRLLHAVAAVLVILQFCTKLFGFGYGHVVLGLILCWAGFALVVWSLKTRGLRHYFPYLWGDAEQLKKDLAQLRGGKRILAPRPKGLATVVQGLGLGALSMSLLSGLWMYVAWTHGNPAPAAAVVHGIFVWLLLGYVLGHGGMALAHFAFWKKNAARK</sequence>
<dbReference type="Proteomes" id="UP000199355">
    <property type="component" value="Unassembled WGS sequence"/>
</dbReference>
<keyword evidence="4 6" id="KW-1133">Transmembrane helix</keyword>
<dbReference type="GO" id="GO:0009055">
    <property type="term" value="F:electron transfer activity"/>
    <property type="evidence" value="ECO:0007669"/>
    <property type="project" value="InterPro"/>
</dbReference>
<evidence type="ECO:0000313" key="9">
    <source>
        <dbReference type="Proteomes" id="UP000199355"/>
    </source>
</evidence>
<evidence type="ECO:0000256" key="3">
    <source>
        <dbReference type="ARBA" id="ARBA00022692"/>
    </source>
</evidence>
<dbReference type="GO" id="GO:0005886">
    <property type="term" value="C:plasma membrane"/>
    <property type="evidence" value="ECO:0007669"/>
    <property type="project" value="UniProtKB-SubCell"/>
</dbReference>
<reference evidence="9" key="1">
    <citation type="submission" date="2016-10" db="EMBL/GenBank/DDBJ databases">
        <authorList>
            <person name="Varghese N."/>
            <person name="Submissions S."/>
        </authorList>
    </citation>
    <scope>NUCLEOTIDE SEQUENCE [LARGE SCALE GENOMIC DNA]</scope>
    <source>
        <strain evidence="9">KHC7</strain>
    </source>
</reference>
<keyword evidence="3 6" id="KW-0812">Transmembrane</keyword>
<dbReference type="InterPro" id="IPR016174">
    <property type="entry name" value="Di-haem_cyt_TM"/>
</dbReference>
<accession>A0A1G7HU26</accession>
<keyword evidence="9" id="KW-1185">Reference proteome</keyword>
<feature type="domain" description="Cytochrome b561 bacterial/Ni-hydrogenase" evidence="7">
    <location>
        <begin position="23"/>
        <end position="179"/>
    </location>
</feature>
<feature type="transmembrane region" description="Helical" evidence="6">
    <location>
        <begin position="111"/>
        <end position="132"/>
    </location>
</feature>
<dbReference type="SUPFAM" id="SSF81342">
    <property type="entry name" value="Transmembrane di-heme cytochromes"/>
    <property type="match status" value="1"/>
</dbReference>
<feature type="transmembrane region" description="Helical" evidence="6">
    <location>
        <begin position="49"/>
        <end position="71"/>
    </location>
</feature>
<name>A0A1G7HU26_9BACT</name>
<evidence type="ECO:0000313" key="8">
    <source>
        <dbReference type="EMBL" id="SDF03942.1"/>
    </source>
</evidence>
<gene>
    <name evidence="8" type="ORF">SAMN05192586_10133</name>
</gene>
<evidence type="ECO:0000259" key="7">
    <source>
        <dbReference type="Pfam" id="PF01292"/>
    </source>
</evidence>
<dbReference type="InterPro" id="IPR011577">
    <property type="entry name" value="Cyt_b561_bac/Ni-Hgenase"/>
</dbReference>